<sequence length="218" mass="23255">MAYTGDVRVGGPPDVHELAHLVITKIAVGPMENNAYLLRCRATGEQLLVDAAAEAPRLLELVGADGLVGVVTTHRHADHWGALAEVVEATGAPTHAGRHDADGIPVPTRVLVDDGDHITFGRRELTARHLVGHTPGSIALVYDDPEGHPHLLTGDSLFPGGVGNTHGDPDAFASLLRDVESKLFAQLPDETWVYPGHGADTTLGAERPALPEWRERGW</sequence>
<dbReference type="AlphaFoldDB" id="A0A3M2MC45"/>
<organism evidence="2 3">
    <name type="scientific">Streptomyces triticirhizae</name>
    <dbReference type="NCBI Taxonomy" id="2483353"/>
    <lineage>
        <taxon>Bacteria</taxon>
        <taxon>Bacillati</taxon>
        <taxon>Actinomycetota</taxon>
        <taxon>Actinomycetes</taxon>
        <taxon>Kitasatosporales</taxon>
        <taxon>Streptomycetaceae</taxon>
        <taxon>Streptomyces</taxon>
    </lineage>
</organism>
<dbReference type="RefSeq" id="WP_122181820.1">
    <property type="nucleotide sequence ID" value="NZ_RFFJ01000002.1"/>
</dbReference>
<dbReference type="InterPro" id="IPR036866">
    <property type="entry name" value="RibonucZ/Hydroxyglut_hydro"/>
</dbReference>
<keyword evidence="2" id="KW-0378">Hydrolase</keyword>
<evidence type="ECO:0000313" key="2">
    <source>
        <dbReference type="EMBL" id="RMI46473.1"/>
    </source>
</evidence>
<dbReference type="CDD" id="cd06262">
    <property type="entry name" value="metallo-hydrolase-like_MBL-fold"/>
    <property type="match status" value="1"/>
</dbReference>
<dbReference type="InterPro" id="IPR001279">
    <property type="entry name" value="Metallo-B-lactamas"/>
</dbReference>
<dbReference type="PANTHER" id="PTHR46233">
    <property type="entry name" value="HYDROXYACYLGLUTATHIONE HYDROLASE GLOC"/>
    <property type="match status" value="1"/>
</dbReference>
<dbReference type="Gene3D" id="3.60.15.10">
    <property type="entry name" value="Ribonuclease Z/Hydroxyacylglutathione hydrolase-like"/>
    <property type="match status" value="1"/>
</dbReference>
<evidence type="ECO:0000313" key="3">
    <source>
        <dbReference type="Proteomes" id="UP000278673"/>
    </source>
</evidence>
<reference evidence="2 3" key="1">
    <citation type="submission" date="2018-10" db="EMBL/GenBank/DDBJ databases">
        <title>Isolation, diversity and antifungal activity of actinobacteria from wheat.</title>
        <authorList>
            <person name="Han C."/>
        </authorList>
    </citation>
    <scope>NUCLEOTIDE SEQUENCE [LARGE SCALE GENOMIC DNA]</scope>
    <source>
        <strain evidence="2 3">NEAU-YY642</strain>
    </source>
</reference>
<dbReference type="SUPFAM" id="SSF56281">
    <property type="entry name" value="Metallo-hydrolase/oxidoreductase"/>
    <property type="match status" value="1"/>
</dbReference>
<dbReference type="GO" id="GO:0016787">
    <property type="term" value="F:hydrolase activity"/>
    <property type="evidence" value="ECO:0007669"/>
    <property type="project" value="UniProtKB-KW"/>
</dbReference>
<dbReference type="Pfam" id="PF00753">
    <property type="entry name" value="Lactamase_B"/>
    <property type="match status" value="1"/>
</dbReference>
<dbReference type="InterPro" id="IPR051453">
    <property type="entry name" value="MBL_Glyoxalase_II"/>
</dbReference>
<dbReference type="Proteomes" id="UP000278673">
    <property type="component" value="Unassembled WGS sequence"/>
</dbReference>
<accession>A0A3M2MC45</accession>
<name>A0A3M2MC45_9ACTN</name>
<proteinExistence type="predicted"/>
<dbReference type="SMART" id="SM00849">
    <property type="entry name" value="Lactamase_B"/>
    <property type="match status" value="1"/>
</dbReference>
<comment type="caution">
    <text evidence="2">The sequence shown here is derived from an EMBL/GenBank/DDBJ whole genome shotgun (WGS) entry which is preliminary data.</text>
</comment>
<feature type="domain" description="Metallo-beta-lactamase" evidence="1">
    <location>
        <begin position="32"/>
        <end position="197"/>
    </location>
</feature>
<evidence type="ECO:0000259" key="1">
    <source>
        <dbReference type="SMART" id="SM00849"/>
    </source>
</evidence>
<gene>
    <name evidence="2" type="ORF">EBN88_00870</name>
</gene>
<dbReference type="PANTHER" id="PTHR46233:SF1">
    <property type="entry name" value="CONSERVED PROTEIN"/>
    <property type="match status" value="1"/>
</dbReference>
<protein>
    <submittedName>
        <fullName evidence="2">MBL fold metallo-hydrolase</fullName>
    </submittedName>
</protein>
<keyword evidence="3" id="KW-1185">Reference proteome</keyword>
<dbReference type="EMBL" id="RFFJ01000002">
    <property type="protein sequence ID" value="RMI46473.1"/>
    <property type="molecule type" value="Genomic_DNA"/>
</dbReference>